<gene>
    <name evidence="7" type="ORF">F5147DRAFT_610041</name>
</gene>
<evidence type="ECO:0000256" key="2">
    <source>
        <dbReference type="ARBA" id="ARBA00004123"/>
    </source>
</evidence>
<evidence type="ECO:0000256" key="4">
    <source>
        <dbReference type="ARBA" id="ARBA00023242"/>
    </source>
</evidence>
<dbReference type="SMART" id="SM00948">
    <property type="entry name" value="Proteasome_A_N"/>
    <property type="match status" value="2"/>
</dbReference>
<dbReference type="PANTHER" id="PTHR11599">
    <property type="entry name" value="PROTEASOME SUBUNIT ALPHA/BETA"/>
    <property type="match status" value="1"/>
</dbReference>
<evidence type="ECO:0000313" key="7">
    <source>
        <dbReference type="EMBL" id="KAG2111182.1"/>
    </source>
</evidence>
<dbReference type="PROSITE" id="PS51475">
    <property type="entry name" value="PROTEASOME_ALPHA_2"/>
    <property type="match status" value="1"/>
</dbReference>
<dbReference type="InterPro" id="IPR029055">
    <property type="entry name" value="Ntn_hydrolases_N"/>
</dbReference>
<dbReference type="InterPro" id="IPR000426">
    <property type="entry name" value="Proteasome_asu_N"/>
</dbReference>
<dbReference type="InterPro" id="IPR050115">
    <property type="entry name" value="Proteasome_alpha"/>
</dbReference>
<evidence type="ECO:0000256" key="5">
    <source>
        <dbReference type="PROSITE-ProRule" id="PRU00808"/>
    </source>
</evidence>
<proteinExistence type="inferred from homology"/>
<feature type="domain" description="Proteasome alpha-type subunits" evidence="6">
    <location>
        <begin position="5"/>
        <end position="25"/>
    </location>
</feature>
<comment type="subcellular location">
    <subcellularLocation>
        <location evidence="2">Nucleus</location>
    </subcellularLocation>
</comment>
<dbReference type="SUPFAM" id="SSF56235">
    <property type="entry name" value="N-terminal nucleophile aminohydrolases (Ntn hydrolases)"/>
    <property type="match status" value="1"/>
</dbReference>
<sequence>MARRYDSRTTIFSPEGAYLTLSIKCPDLTRLSCTGRLYQIEYAMEAISHAGTVLGVLAKDGVVLAAEKRVTGKLLDLSSAKEGGGYGGSGEKMFLLNSNVIGGVAGITSDANSLVNYARTVAQQHLLQYNDDIPVELLAQRLCDMKQGYTQFGGLRPFGVSLLYAGYDPHYHFQLYHSDPSGNYSGWKATCIGANNGTAQSLLKQEYKDDLGVEEAIGLVLRVMSKTMDSTTLGSEKLEFAVLTYDQVAKAPKAKIYKPAEIDALLRAEGLAKKDEDTEMK</sequence>
<dbReference type="InterPro" id="IPR001353">
    <property type="entry name" value="Proteasome_sua/b"/>
</dbReference>
<dbReference type="CDD" id="cd03752">
    <property type="entry name" value="proteasome_alpha_type_4"/>
    <property type="match status" value="1"/>
</dbReference>
<dbReference type="GeneID" id="64694676"/>
<comment type="caution">
    <text evidence="7">The sequence shown here is derived from an EMBL/GenBank/DDBJ whole genome shotgun (WGS) entry which is preliminary data.</text>
</comment>
<dbReference type="RefSeq" id="XP_041294541.1">
    <property type="nucleotide sequence ID" value="XM_041432417.1"/>
</dbReference>
<evidence type="ECO:0000256" key="1">
    <source>
        <dbReference type="ARBA" id="ARBA00002000"/>
    </source>
</evidence>
<feature type="domain" description="Proteasome alpha-type subunits" evidence="6">
    <location>
        <begin position="27"/>
        <end position="46"/>
    </location>
</feature>
<dbReference type="GO" id="GO:0019773">
    <property type="term" value="C:proteasome core complex, alpha-subunit complex"/>
    <property type="evidence" value="ECO:0007669"/>
    <property type="project" value="UniProtKB-UniRule"/>
</dbReference>
<dbReference type="Gene3D" id="3.60.20.10">
    <property type="entry name" value="Glutamine Phosphoribosylpyrophosphate, subunit 1, domain 1"/>
    <property type="match status" value="1"/>
</dbReference>
<dbReference type="InterPro" id="IPR023332">
    <property type="entry name" value="Proteasome_alpha-type"/>
</dbReference>
<keyword evidence="8" id="KW-1185">Reference proteome</keyword>
<protein>
    <submittedName>
        <fullName evidence="7">N-terminal nucleophile aminohydrolase</fullName>
    </submittedName>
</protein>
<dbReference type="OrthoDB" id="431557at2759"/>
<reference evidence="7" key="1">
    <citation type="journal article" date="2020" name="New Phytol.">
        <title>Comparative genomics reveals dynamic genome evolution in host specialist ectomycorrhizal fungi.</title>
        <authorList>
            <person name="Lofgren L.A."/>
            <person name="Nguyen N.H."/>
            <person name="Vilgalys R."/>
            <person name="Ruytinx J."/>
            <person name="Liao H.L."/>
            <person name="Branco S."/>
            <person name="Kuo A."/>
            <person name="LaButti K."/>
            <person name="Lipzen A."/>
            <person name="Andreopoulos W."/>
            <person name="Pangilinan J."/>
            <person name="Riley R."/>
            <person name="Hundley H."/>
            <person name="Na H."/>
            <person name="Barry K."/>
            <person name="Grigoriev I.V."/>
            <person name="Stajich J.E."/>
            <person name="Kennedy P.G."/>
        </authorList>
    </citation>
    <scope>NUCLEOTIDE SEQUENCE</scope>
    <source>
        <strain evidence="7">FC423</strain>
    </source>
</reference>
<keyword evidence="4" id="KW-0539">Nucleus</keyword>
<dbReference type="GO" id="GO:0005634">
    <property type="term" value="C:nucleus"/>
    <property type="evidence" value="ECO:0007669"/>
    <property type="project" value="UniProtKB-SubCell"/>
</dbReference>
<organism evidence="7 8">
    <name type="scientific">Suillus discolor</name>
    <dbReference type="NCBI Taxonomy" id="1912936"/>
    <lineage>
        <taxon>Eukaryota</taxon>
        <taxon>Fungi</taxon>
        <taxon>Dikarya</taxon>
        <taxon>Basidiomycota</taxon>
        <taxon>Agaricomycotina</taxon>
        <taxon>Agaricomycetes</taxon>
        <taxon>Agaricomycetidae</taxon>
        <taxon>Boletales</taxon>
        <taxon>Suillineae</taxon>
        <taxon>Suillaceae</taxon>
        <taxon>Suillus</taxon>
    </lineage>
</organism>
<dbReference type="GO" id="GO:0006511">
    <property type="term" value="P:ubiquitin-dependent protein catabolic process"/>
    <property type="evidence" value="ECO:0007669"/>
    <property type="project" value="InterPro"/>
</dbReference>
<comment type="similarity">
    <text evidence="5">Belongs to the peptidase T1A family.</text>
</comment>
<dbReference type="AlphaFoldDB" id="A0A9P7FAM0"/>
<dbReference type="EMBL" id="JABBWM010000018">
    <property type="protein sequence ID" value="KAG2111182.1"/>
    <property type="molecule type" value="Genomic_DNA"/>
</dbReference>
<dbReference type="FunFam" id="3.60.20.10:FF:000031">
    <property type="entry name" value="Proteasome subunit alpha type"/>
    <property type="match status" value="1"/>
</dbReference>
<name>A0A9P7FAM0_9AGAM</name>
<dbReference type="Proteomes" id="UP000823399">
    <property type="component" value="Unassembled WGS sequence"/>
</dbReference>
<evidence type="ECO:0000256" key="3">
    <source>
        <dbReference type="ARBA" id="ARBA00022942"/>
    </source>
</evidence>
<evidence type="ECO:0000259" key="6">
    <source>
        <dbReference type="SMART" id="SM00948"/>
    </source>
</evidence>
<comment type="function">
    <text evidence="1">The proteasome is a multicatalytic proteinase complex which is characterized by its ability to cleave peptides with Arg, Phe, Tyr, Leu, and Glu adjacent to the leaving group at neutral or slightly basic pH. The proteasome has an ATP-dependent proteolytic activity.</text>
</comment>
<evidence type="ECO:0000313" key="8">
    <source>
        <dbReference type="Proteomes" id="UP000823399"/>
    </source>
</evidence>
<dbReference type="Pfam" id="PF00227">
    <property type="entry name" value="Proteasome"/>
    <property type="match status" value="1"/>
</dbReference>
<accession>A0A9P7FAM0</accession>
<keyword evidence="3 5" id="KW-0647">Proteasome</keyword>